<name>A0A4Y9YG76_9APHY</name>
<reference evidence="1 2" key="1">
    <citation type="submission" date="2019-01" db="EMBL/GenBank/DDBJ databases">
        <title>Genome sequencing of the rare red list fungi Fomitopsis rosea.</title>
        <authorList>
            <person name="Buettner E."/>
            <person name="Kellner H."/>
        </authorList>
    </citation>
    <scope>NUCLEOTIDE SEQUENCE [LARGE SCALE GENOMIC DNA]</scope>
    <source>
        <strain evidence="1 2">DSM 105464</strain>
    </source>
</reference>
<protein>
    <submittedName>
        <fullName evidence="1">Uncharacterized protein</fullName>
    </submittedName>
</protein>
<comment type="caution">
    <text evidence="1">The sequence shown here is derived from an EMBL/GenBank/DDBJ whole genome shotgun (WGS) entry which is preliminary data.</text>
</comment>
<dbReference type="AlphaFoldDB" id="A0A4Y9YG76"/>
<accession>A0A4Y9YG76</accession>
<dbReference type="Proteomes" id="UP000298390">
    <property type="component" value="Unassembled WGS sequence"/>
</dbReference>
<proteinExistence type="predicted"/>
<organism evidence="1 2">
    <name type="scientific">Rhodofomes roseus</name>
    <dbReference type="NCBI Taxonomy" id="34475"/>
    <lineage>
        <taxon>Eukaryota</taxon>
        <taxon>Fungi</taxon>
        <taxon>Dikarya</taxon>
        <taxon>Basidiomycota</taxon>
        <taxon>Agaricomycotina</taxon>
        <taxon>Agaricomycetes</taxon>
        <taxon>Polyporales</taxon>
        <taxon>Rhodofomes</taxon>
    </lineage>
</organism>
<sequence>MLLDGLSFTASVGASALAASKLHDANFDLFNHPLALALESMRGRPSLHLVGAVEMSKLWVDEKSSGVVQL</sequence>
<evidence type="ECO:0000313" key="1">
    <source>
        <dbReference type="EMBL" id="TFY61355.1"/>
    </source>
</evidence>
<evidence type="ECO:0000313" key="2">
    <source>
        <dbReference type="Proteomes" id="UP000298390"/>
    </source>
</evidence>
<gene>
    <name evidence="1" type="ORF">EVJ58_g4567</name>
</gene>
<dbReference type="EMBL" id="SEKV01000211">
    <property type="protein sequence ID" value="TFY61355.1"/>
    <property type="molecule type" value="Genomic_DNA"/>
</dbReference>